<evidence type="ECO:0000256" key="6">
    <source>
        <dbReference type="ARBA" id="ARBA00022801"/>
    </source>
</evidence>
<feature type="domain" description="GTP cyclohydrolase II" evidence="9">
    <location>
        <begin position="149"/>
        <end position="346"/>
    </location>
</feature>
<dbReference type="AlphaFoldDB" id="A0A9P6NEE2"/>
<comment type="pathway">
    <text evidence="1">Cofactor biosynthesis; riboflavin biosynthesis.</text>
</comment>
<dbReference type="Proteomes" id="UP000886653">
    <property type="component" value="Unassembled WGS sequence"/>
</dbReference>
<comment type="catalytic activity">
    <reaction evidence="8">
        <text>GTP + 4 H2O = 2,5-diamino-6-hydroxy-4-(5-phosphoribosylamino)-pyrimidine + formate + 2 phosphate + 3 H(+)</text>
        <dbReference type="Rhea" id="RHEA:23704"/>
        <dbReference type="ChEBI" id="CHEBI:15377"/>
        <dbReference type="ChEBI" id="CHEBI:15378"/>
        <dbReference type="ChEBI" id="CHEBI:15740"/>
        <dbReference type="ChEBI" id="CHEBI:37565"/>
        <dbReference type="ChEBI" id="CHEBI:43474"/>
        <dbReference type="ChEBI" id="CHEBI:58614"/>
        <dbReference type="EC" id="3.5.4.25"/>
    </reaction>
</comment>
<comment type="caution">
    <text evidence="10">The sequence shown here is derived from an EMBL/GenBank/DDBJ whole genome shotgun (WGS) entry which is preliminary data.</text>
</comment>
<keyword evidence="4" id="KW-0686">Riboflavin biosynthesis</keyword>
<evidence type="ECO:0000256" key="3">
    <source>
        <dbReference type="ARBA" id="ARBA00012762"/>
    </source>
</evidence>
<evidence type="ECO:0000256" key="4">
    <source>
        <dbReference type="ARBA" id="ARBA00022619"/>
    </source>
</evidence>
<dbReference type="NCBIfam" id="NF001591">
    <property type="entry name" value="PRK00393.1"/>
    <property type="match status" value="1"/>
</dbReference>
<dbReference type="InterPro" id="IPR036144">
    <property type="entry name" value="RibA-like_sf"/>
</dbReference>
<dbReference type="CDD" id="cd00641">
    <property type="entry name" value="GTP_cyclohydro2"/>
    <property type="match status" value="1"/>
</dbReference>
<reference evidence="10" key="1">
    <citation type="submission" date="2013-11" db="EMBL/GenBank/DDBJ databases">
        <title>Genome sequence of the fusiform rust pathogen reveals effectors for host alternation and coevolution with pine.</title>
        <authorList>
            <consortium name="DOE Joint Genome Institute"/>
            <person name="Smith K."/>
            <person name="Pendleton A."/>
            <person name="Kubisiak T."/>
            <person name="Anderson C."/>
            <person name="Salamov A."/>
            <person name="Aerts A."/>
            <person name="Riley R."/>
            <person name="Clum A."/>
            <person name="Lindquist E."/>
            <person name="Ence D."/>
            <person name="Campbell M."/>
            <person name="Kronenberg Z."/>
            <person name="Feau N."/>
            <person name="Dhillon B."/>
            <person name="Hamelin R."/>
            <person name="Burleigh J."/>
            <person name="Smith J."/>
            <person name="Yandell M."/>
            <person name="Nelson C."/>
            <person name="Grigoriev I."/>
            <person name="Davis J."/>
        </authorList>
    </citation>
    <scope>NUCLEOTIDE SEQUENCE</scope>
    <source>
        <strain evidence="10">G11</strain>
    </source>
</reference>
<evidence type="ECO:0000256" key="7">
    <source>
        <dbReference type="ARBA" id="ARBA00023134"/>
    </source>
</evidence>
<protein>
    <recommendedName>
        <fullName evidence="3">GTP cyclohydrolase II</fullName>
        <ecNumber evidence="3">3.5.4.25</ecNumber>
    </recommendedName>
</protein>
<keyword evidence="11" id="KW-1185">Reference proteome</keyword>
<gene>
    <name evidence="10" type="ORF">CROQUDRAFT_723561</name>
</gene>
<dbReference type="GO" id="GO:0003935">
    <property type="term" value="F:GTP cyclohydrolase II activity"/>
    <property type="evidence" value="ECO:0007669"/>
    <property type="project" value="UniProtKB-EC"/>
</dbReference>
<dbReference type="Gene3D" id="3.40.50.10990">
    <property type="entry name" value="GTP cyclohydrolase II"/>
    <property type="match status" value="1"/>
</dbReference>
<dbReference type="EC" id="3.5.4.25" evidence="3"/>
<sequence length="388" mass="44269">MLTLLSTKHTSNHHQQLFDSTQADLSFLALLTAPTTTSTPQNKSSSGSHRRPQLDPLILETAALSGPHQTRNHYLHEFFPHPNLAPSKIIKESITPRYLSHQAPRSSKLEKKQNIESLEPIRLALQSRLSNIPKPILMKPKPIKVKCKARARIPNQVGELYLHIYENDFDQKEHLAIVIGKKDQYISNSLNDPFPNETKLDRIIRGASIQTHIPKSFNEIPLVRIHSECLTGEILCSNRCDCGPQLRLSINKIYESQQGGIIIYLRQEGRDIGLYNKLKAYNLQDLGFDTLESNLLLGFKDDERSYEIAKSILLDFGLNQIKLMTNNPTKIQGIENDGQIKVIERVDAFNQNQLNHHESHHGKVDELEKYLRTKVLKMGHLIDLEKLK</sequence>
<dbReference type="GO" id="GO:0009231">
    <property type="term" value="P:riboflavin biosynthetic process"/>
    <property type="evidence" value="ECO:0007669"/>
    <property type="project" value="UniProtKB-KW"/>
</dbReference>
<dbReference type="OrthoDB" id="5569761at2759"/>
<dbReference type="GO" id="GO:0005525">
    <property type="term" value="F:GTP binding"/>
    <property type="evidence" value="ECO:0007669"/>
    <property type="project" value="UniProtKB-KW"/>
</dbReference>
<evidence type="ECO:0000259" key="9">
    <source>
        <dbReference type="Pfam" id="PF00925"/>
    </source>
</evidence>
<name>A0A9P6NEE2_9BASI</name>
<organism evidence="10 11">
    <name type="scientific">Cronartium quercuum f. sp. fusiforme G11</name>
    <dbReference type="NCBI Taxonomy" id="708437"/>
    <lineage>
        <taxon>Eukaryota</taxon>
        <taxon>Fungi</taxon>
        <taxon>Dikarya</taxon>
        <taxon>Basidiomycota</taxon>
        <taxon>Pucciniomycotina</taxon>
        <taxon>Pucciniomycetes</taxon>
        <taxon>Pucciniales</taxon>
        <taxon>Coleosporiaceae</taxon>
        <taxon>Cronartium</taxon>
    </lineage>
</organism>
<proteinExistence type="inferred from homology"/>
<dbReference type="Pfam" id="PF00925">
    <property type="entry name" value="GTP_cyclohydro2"/>
    <property type="match status" value="1"/>
</dbReference>
<accession>A0A9P6NEE2</accession>
<evidence type="ECO:0000256" key="1">
    <source>
        <dbReference type="ARBA" id="ARBA00005104"/>
    </source>
</evidence>
<dbReference type="InterPro" id="IPR032677">
    <property type="entry name" value="GTP_cyclohydro_II"/>
</dbReference>
<evidence type="ECO:0000256" key="8">
    <source>
        <dbReference type="ARBA" id="ARBA00049295"/>
    </source>
</evidence>
<keyword evidence="5" id="KW-0547">Nucleotide-binding</keyword>
<dbReference type="PANTHER" id="PTHR21327:SF29">
    <property type="entry name" value="GTP CYCLOHYDROLASE-2"/>
    <property type="match status" value="1"/>
</dbReference>
<keyword evidence="7" id="KW-0342">GTP-binding</keyword>
<evidence type="ECO:0000313" key="11">
    <source>
        <dbReference type="Proteomes" id="UP000886653"/>
    </source>
</evidence>
<dbReference type="SUPFAM" id="SSF142695">
    <property type="entry name" value="RibA-like"/>
    <property type="match status" value="1"/>
</dbReference>
<evidence type="ECO:0000313" key="10">
    <source>
        <dbReference type="EMBL" id="KAG0145256.1"/>
    </source>
</evidence>
<dbReference type="PANTHER" id="PTHR21327">
    <property type="entry name" value="GTP CYCLOHYDROLASE II-RELATED"/>
    <property type="match status" value="1"/>
</dbReference>
<dbReference type="InterPro" id="IPR000926">
    <property type="entry name" value="RibA"/>
</dbReference>
<evidence type="ECO:0000256" key="2">
    <source>
        <dbReference type="ARBA" id="ARBA00008131"/>
    </source>
</evidence>
<comment type="similarity">
    <text evidence="2">Belongs to the GTP cyclohydrolase II family.</text>
</comment>
<keyword evidence="6" id="KW-0378">Hydrolase</keyword>
<evidence type="ECO:0000256" key="5">
    <source>
        <dbReference type="ARBA" id="ARBA00022741"/>
    </source>
</evidence>
<dbReference type="EMBL" id="MU167280">
    <property type="protein sequence ID" value="KAG0145256.1"/>
    <property type="molecule type" value="Genomic_DNA"/>
</dbReference>